<dbReference type="EMBL" id="UGNV01000001">
    <property type="protein sequence ID" value="STX29776.1"/>
    <property type="molecule type" value="Genomic_DNA"/>
</dbReference>
<dbReference type="RefSeq" id="WP_115303445.1">
    <property type="nucleotide sequence ID" value="NZ_CAAAHO010000002.1"/>
</dbReference>
<proteinExistence type="predicted"/>
<sequence>MHGIYTQLRFEALRRWVGYWAIGICIEKPFQFIVIYPVRYYLAKVGHGFIFDWSCICSLIRLYVLSAMLSLSGRGFVLYKECHPASKHNHQATHRAFLKRLCALLPAGVHPIIVTDAGFRTPWFFLVCPVCQMQCSISCLLRTPSLEV</sequence>
<evidence type="ECO:0000256" key="1">
    <source>
        <dbReference type="SAM" id="Phobius"/>
    </source>
</evidence>
<dbReference type="PANTHER" id="PTHR35404:SF8">
    <property type="entry name" value="TRANSPOSASE OF TN10"/>
    <property type="match status" value="1"/>
</dbReference>
<keyword evidence="1" id="KW-0812">Transmembrane</keyword>
<gene>
    <name evidence="2" type="ORF">NCTC13315_02328</name>
</gene>
<keyword evidence="1" id="KW-1133">Transmembrane helix</keyword>
<feature type="transmembrane region" description="Helical" evidence="1">
    <location>
        <begin position="50"/>
        <end position="71"/>
    </location>
</feature>
<evidence type="ECO:0000313" key="2">
    <source>
        <dbReference type="EMBL" id="STX29776.1"/>
    </source>
</evidence>
<accession>A0A378I500</accession>
<dbReference type="AlphaFoldDB" id="A0A378I500"/>
<name>A0A378I500_9GAMM</name>
<keyword evidence="1" id="KW-0472">Membrane</keyword>
<dbReference type="OrthoDB" id="5646013at2"/>
<protein>
    <submittedName>
        <fullName evidence="2">Transposase, IS4-like</fullName>
    </submittedName>
</protein>
<keyword evidence="3" id="KW-1185">Reference proteome</keyword>
<organism evidence="2 3">
    <name type="scientific">Legionella beliardensis</name>
    <dbReference type="NCBI Taxonomy" id="91822"/>
    <lineage>
        <taxon>Bacteria</taxon>
        <taxon>Pseudomonadati</taxon>
        <taxon>Pseudomonadota</taxon>
        <taxon>Gammaproteobacteria</taxon>
        <taxon>Legionellales</taxon>
        <taxon>Legionellaceae</taxon>
        <taxon>Legionella</taxon>
    </lineage>
</organism>
<feature type="transmembrane region" description="Helical" evidence="1">
    <location>
        <begin position="16"/>
        <end position="38"/>
    </location>
</feature>
<dbReference type="PANTHER" id="PTHR35404">
    <property type="entry name" value="TRANSPOSASE OF TN10"/>
    <property type="match status" value="1"/>
</dbReference>
<reference evidence="2 3" key="1">
    <citation type="submission" date="2018-06" db="EMBL/GenBank/DDBJ databases">
        <authorList>
            <consortium name="Pathogen Informatics"/>
            <person name="Doyle S."/>
        </authorList>
    </citation>
    <scope>NUCLEOTIDE SEQUENCE [LARGE SCALE GENOMIC DNA]</scope>
    <source>
        <strain evidence="2 3">NCTC13315</strain>
    </source>
</reference>
<dbReference type="Proteomes" id="UP000254968">
    <property type="component" value="Unassembled WGS sequence"/>
</dbReference>
<evidence type="ECO:0000313" key="3">
    <source>
        <dbReference type="Proteomes" id="UP000254968"/>
    </source>
</evidence>